<evidence type="ECO:0000313" key="1">
    <source>
        <dbReference type="EMBL" id="WGF94039.1"/>
    </source>
</evidence>
<proteinExistence type="predicted"/>
<sequence length="345" mass="41185">MKLKLTIIILIISFNLFGQSNLKKVDLNENYSWQNHSEEEINEYYFGLKPITKSVTKYHFRYIKTGQIIDLTSNDGIEFTGQLINETTEYKSIKTEYGNDSKANNYVYEIKEINKTNSTKVGQYIIKQKTYLIPTDSLISNWSFDWLDCFGIGLNYKVNNKIYLKSYTCPWNQIDTLKYVSQIKNTYKYINQTLDLEKEYSKFTNKLEKGKSYSKDSYTMMYIMTDKENEGWRKGKPIRDYKKSIKDTIDNYLETKLNQLIPNSTELNCYDDYSLTFSKRGKLKSMKVDMGFWERLFDKDYKKCKRILKKAFKEIKIDFVDPKYEFNRELSFGQKGIYIYDRMVY</sequence>
<dbReference type="EMBL" id="CP122379">
    <property type="protein sequence ID" value="WGF94039.1"/>
    <property type="molecule type" value="Genomic_DNA"/>
</dbReference>
<name>A0ABY8KXD0_9FLAO</name>
<dbReference type="RefSeq" id="WP_279450149.1">
    <property type="nucleotide sequence ID" value="NZ_CP122379.1"/>
</dbReference>
<keyword evidence="2" id="KW-1185">Reference proteome</keyword>
<protein>
    <submittedName>
        <fullName evidence="1">Uncharacterized protein</fullName>
    </submittedName>
</protein>
<gene>
    <name evidence="1" type="ORF">QCQ61_07555</name>
</gene>
<accession>A0ABY8KXD0</accession>
<reference evidence="1 2" key="1">
    <citation type="submission" date="2023-04" db="EMBL/GenBank/DDBJ databases">
        <title>Taxonomic identification of the Arctic strain Aequorivita sp. nov. and transcriptomic analysis in response to temperature stress.</title>
        <authorList>
            <person name="Liu W."/>
            <person name="Cong B."/>
            <person name="Lin J."/>
        </authorList>
    </citation>
    <scope>NUCLEOTIDE SEQUENCE [LARGE SCALE GENOMIC DNA]</scope>
    <source>
        <strain evidence="1 2">Ant34-E75</strain>
    </source>
</reference>
<evidence type="ECO:0000313" key="2">
    <source>
        <dbReference type="Proteomes" id="UP001238523"/>
    </source>
</evidence>
<dbReference type="Proteomes" id="UP001238523">
    <property type="component" value="Chromosome"/>
</dbReference>
<organism evidence="1 2">
    <name type="scientific">Aequorivita marisscotiae</name>
    <dbReference type="NCBI Taxonomy" id="3040348"/>
    <lineage>
        <taxon>Bacteria</taxon>
        <taxon>Pseudomonadati</taxon>
        <taxon>Bacteroidota</taxon>
        <taxon>Flavobacteriia</taxon>
        <taxon>Flavobacteriales</taxon>
        <taxon>Flavobacteriaceae</taxon>
        <taxon>Aequorivita</taxon>
    </lineage>
</organism>